<organism evidence="1 2">
    <name type="scientific">Pseudomonas syringae pv. papulans</name>
    <dbReference type="NCBI Taxonomy" id="83963"/>
    <lineage>
        <taxon>Bacteria</taxon>
        <taxon>Pseudomonadati</taxon>
        <taxon>Pseudomonadota</taxon>
        <taxon>Gammaproteobacteria</taxon>
        <taxon>Pseudomonadales</taxon>
        <taxon>Pseudomonadaceae</taxon>
        <taxon>Pseudomonas</taxon>
        <taxon>Pseudomonas syringae</taxon>
    </lineage>
</organism>
<dbReference type="Proteomes" id="UP001162155">
    <property type="component" value="Unassembled WGS sequence"/>
</dbReference>
<comment type="caution">
    <text evidence="1">The sequence shown here is derived from an EMBL/GenBank/DDBJ whole genome shotgun (WGS) entry which is preliminary data.</text>
</comment>
<reference evidence="1" key="1">
    <citation type="submission" date="2021-02" db="EMBL/GenBank/DDBJ databases">
        <title>Genome analysis of blister spot of apple pathogen from New York area.</title>
        <authorList>
            <person name="Kandel P."/>
            <person name="Hockett K.L."/>
            <person name="Santander R."/>
            <person name="Acimovic S."/>
        </authorList>
    </citation>
    <scope>NUCLEOTIDE SEQUENCE</scope>
    <source>
        <strain evidence="1">PSP1</strain>
    </source>
</reference>
<gene>
    <name evidence="1" type="ORF">JW322_14615</name>
</gene>
<evidence type="ECO:0000313" key="1">
    <source>
        <dbReference type="EMBL" id="MDH4622968.1"/>
    </source>
</evidence>
<sequence length="120" mass="12835">MKSTCVLKSNIFPIDSHSATTSATGAPDRLPAQVEQAMACDWGVFVDAYLCNGAKVGDRYAATAYFAQSGEIPNGITVATHQVRLVATQGAFKLFQTLDGADHYVIVSEHSVEDHDDDDA</sequence>
<accession>A0AA43IVF8</accession>
<dbReference type="RefSeq" id="WP_044308079.1">
    <property type="nucleotide sequence ID" value="NZ_RBPE01000172.1"/>
</dbReference>
<dbReference type="EMBL" id="JAFFRZ010000001">
    <property type="protein sequence ID" value="MDH4622968.1"/>
    <property type="molecule type" value="Genomic_DNA"/>
</dbReference>
<proteinExistence type="predicted"/>
<protein>
    <submittedName>
        <fullName evidence="1">Uncharacterized protein</fullName>
    </submittedName>
</protein>
<dbReference type="AlphaFoldDB" id="A0AA43IVF8"/>
<evidence type="ECO:0000313" key="2">
    <source>
        <dbReference type="Proteomes" id="UP001162155"/>
    </source>
</evidence>
<name>A0AA43IVF8_PSESX</name>